<keyword evidence="1" id="KW-0175">Coiled coil</keyword>
<feature type="chain" id="PRO_5023073118" description="Chalcone isomerase domain-containing protein" evidence="2">
    <location>
        <begin position="19"/>
        <end position="171"/>
    </location>
</feature>
<dbReference type="Pfam" id="PF16036">
    <property type="entry name" value="Chalcone_3"/>
    <property type="match status" value="1"/>
</dbReference>
<evidence type="ECO:0000256" key="2">
    <source>
        <dbReference type="SAM" id="SignalP"/>
    </source>
</evidence>
<dbReference type="EMBL" id="CP039852">
    <property type="protein sequence ID" value="QCZ92720.1"/>
    <property type="molecule type" value="Genomic_DNA"/>
</dbReference>
<name>A0A5B7YB44_9ALTE</name>
<proteinExistence type="predicted"/>
<feature type="coiled-coil region" evidence="1">
    <location>
        <begin position="76"/>
        <end position="103"/>
    </location>
</feature>
<protein>
    <recommendedName>
        <fullName evidence="3">Chalcone isomerase domain-containing protein</fullName>
    </recommendedName>
</protein>
<gene>
    <name evidence="4" type="ORF">FBQ74_04175</name>
</gene>
<dbReference type="OrthoDB" id="8527419at2"/>
<sequence length="171" mass="19539">MRFLVLTLSLLAGAPALAMSQTVQQELSNPAKVGQGKFTYYFWDVYNATLYAPEGQWKKNGPFALKLEYLRDFEGKEIAQRSIEEMEKQGAKDKEQLSVWREEMASIFPDVKDGDALTGVVTSEGNTRFFYNESLIGEIKDEAFTQRFFDIWLAENTSEPELREKLLGETD</sequence>
<keyword evidence="5" id="KW-1185">Reference proteome</keyword>
<evidence type="ECO:0000259" key="3">
    <source>
        <dbReference type="Pfam" id="PF16036"/>
    </source>
</evidence>
<feature type="signal peptide" evidence="2">
    <location>
        <begin position="1"/>
        <end position="18"/>
    </location>
</feature>
<dbReference type="Proteomes" id="UP000304912">
    <property type="component" value="Chromosome"/>
</dbReference>
<organism evidence="4 5">
    <name type="scientific">Salinimonas iocasae</name>
    <dbReference type="NCBI Taxonomy" id="2572577"/>
    <lineage>
        <taxon>Bacteria</taxon>
        <taxon>Pseudomonadati</taxon>
        <taxon>Pseudomonadota</taxon>
        <taxon>Gammaproteobacteria</taxon>
        <taxon>Alteromonadales</taxon>
        <taxon>Alteromonadaceae</taxon>
        <taxon>Alteromonas/Salinimonas group</taxon>
        <taxon>Salinimonas</taxon>
    </lineage>
</organism>
<evidence type="ECO:0000256" key="1">
    <source>
        <dbReference type="SAM" id="Coils"/>
    </source>
</evidence>
<dbReference type="InterPro" id="IPR016087">
    <property type="entry name" value="Chalcone_isomerase"/>
</dbReference>
<feature type="domain" description="Chalcone isomerase" evidence="3">
    <location>
        <begin position="39"/>
        <end position="168"/>
    </location>
</feature>
<evidence type="ECO:0000313" key="4">
    <source>
        <dbReference type="EMBL" id="QCZ92720.1"/>
    </source>
</evidence>
<reference evidence="4 5" key="1">
    <citation type="submission" date="2019-04" db="EMBL/GenBank/DDBJ databases">
        <title>Salinimonas iocasae sp. nov., a halophilic bacterium isolated from the outer tube casing of tubeworms in Okinawa Trough.</title>
        <authorList>
            <person name="Zhang H."/>
            <person name="Wang H."/>
            <person name="Li C."/>
        </authorList>
    </citation>
    <scope>NUCLEOTIDE SEQUENCE [LARGE SCALE GENOMIC DNA]</scope>
    <source>
        <strain evidence="4 5">KX18D6</strain>
    </source>
</reference>
<dbReference type="InterPro" id="IPR016088">
    <property type="entry name" value="Chalcone_isomerase_3-sand"/>
</dbReference>
<dbReference type="Gene3D" id="3.50.70.10">
    <property type="match status" value="1"/>
</dbReference>
<accession>A0A5B7YB44</accession>
<evidence type="ECO:0000313" key="5">
    <source>
        <dbReference type="Proteomes" id="UP000304912"/>
    </source>
</evidence>
<keyword evidence="2" id="KW-0732">Signal</keyword>
<dbReference type="RefSeq" id="WP_139755469.1">
    <property type="nucleotide sequence ID" value="NZ_CP039852.1"/>
</dbReference>
<dbReference type="KEGG" id="salk:FBQ74_04175"/>
<dbReference type="AlphaFoldDB" id="A0A5B7YB44"/>